<feature type="signal peptide" evidence="1">
    <location>
        <begin position="1"/>
        <end position="20"/>
    </location>
</feature>
<dbReference type="PANTHER" id="PTHR34123">
    <property type="entry name" value="OS04G0578200 PROTEIN"/>
    <property type="match status" value="1"/>
</dbReference>
<keyword evidence="1" id="KW-0732">Signal</keyword>
<name>A0A7S3QAL5_9STRA</name>
<dbReference type="AlphaFoldDB" id="A0A7S3QAL5"/>
<organism evidence="2">
    <name type="scientific">Chaetoceros debilis</name>
    <dbReference type="NCBI Taxonomy" id="122233"/>
    <lineage>
        <taxon>Eukaryota</taxon>
        <taxon>Sar</taxon>
        <taxon>Stramenopiles</taxon>
        <taxon>Ochrophyta</taxon>
        <taxon>Bacillariophyta</taxon>
        <taxon>Coscinodiscophyceae</taxon>
        <taxon>Chaetocerotophycidae</taxon>
        <taxon>Chaetocerotales</taxon>
        <taxon>Chaetocerotaceae</taxon>
        <taxon>Chaetoceros</taxon>
    </lineage>
</organism>
<dbReference type="Pfam" id="PF10184">
    <property type="entry name" value="DUF2358"/>
    <property type="match status" value="1"/>
</dbReference>
<dbReference type="InterPro" id="IPR018790">
    <property type="entry name" value="DUF2358"/>
</dbReference>
<dbReference type="EMBL" id="HBIO01020840">
    <property type="protein sequence ID" value="CAE0471190.1"/>
    <property type="molecule type" value="Transcribed_RNA"/>
</dbReference>
<dbReference type="PANTHER" id="PTHR34123:SF1">
    <property type="entry name" value="OS04G0578200 PROTEIN"/>
    <property type="match status" value="1"/>
</dbReference>
<feature type="chain" id="PRO_5031293843" evidence="1">
    <location>
        <begin position="21"/>
        <end position="248"/>
    </location>
</feature>
<sequence length="248" mass="28236">MLPFYYFLSVLLLTFHQTNAFCTIKRSDRFFQNYLLFEKPGGDSYETSDVSSKGVVSSLTGIVNFFMGSDSDDDGDGGIESGVPIPPPRTPSDLLEEIRKDYVDKNYLWTGDIYLPAFEKDCTFTDPTLSFSGRDKFVSNVKNLVPIVKFLKQDGTNKSDLLDISLNEEEGYVETRWNMVGDLYALPWKPAIDVIGRTKFWYRQSKSDDGDGDEEGYRVYFYDEAWELEATRALLQLVTPKGTMPNKS</sequence>
<evidence type="ECO:0000313" key="2">
    <source>
        <dbReference type="EMBL" id="CAE0471190.1"/>
    </source>
</evidence>
<evidence type="ECO:0000256" key="1">
    <source>
        <dbReference type="SAM" id="SignalP"/>
    </source>
</evidence>
<gene>
    <name evidence="2" type="ORF">CDEB00056_LOCUS16043</name>
</gene>
<proteinExistence type="predicted"/>
<accession>A0A7S3QAL5</accession>
<reference evidence="2" key="1">
    <citation type="submission" date="2021-01" db="EMBL/GenBank/DDBJ databases">
        <authorList>
            <person name="Corre E."/>
            <person name="Pelletier E."/>
            <person name="Niang G."/>
            <person name="Scheremetjew M."/>
            <person name="Finn R."/>
            <person name="Kale V."/>
            <person name="Holt S."/>
            <person name="Cochrane G."/>
            <person name="Meng A."/>
            <person name="Brown T."/>
            <person name="Cohen L."/>
        </authorList>
    </citation>
    <scope>NUCLEOTIDE SEQUENCE</scope>
    <source>
        <strain evidence="2">MM31A-1</strain>
    </source>
</reference>
<protein>
    <submittedName>
        <fullName evidence="2">Uncharacterized protein</fullName>
    </submittedName>
</protein>